<evidence type="ECO:0000256" key="5">
    <source>
        <dbReference type="ARBA" id="ARBA00022676"/>
    </source>
</evidence>
<dbReference type="PROSITE" id="PS00102">
    <property type="entry name" value="PHOSPHORYLASE"/>
    <property type="match status" value="1"/>
</dbReference>
<comment type="catalytic activity">
    <reaction evidence="1">
        <text>[(1-&gt;4)-alpha-D-glucosyl](n) + phosphate = [(1-&gt;4)-alpha-D-glucosyl](n-1) + alpha-D-glucose 1-phosphate</text>
        <dbReference type="Rhea" id="RHEA:41732"/>
        <dbReference type="Rhea" id="RHEA-COMP:9584"/>
        <dbReference type="Rhea" id="RHEA-COMP:9586"/>
        <dbReference type="ChEBI" id="CHEBI:15444"/>
        <dbReference type="ChEBI" id="CHEBI:43474"/>
        <dbReference type="ChEBI" id="CHEBI:58601"/>
        <dbReference type="EC" id="2.4.1.1"/>
    </reaction>
</comment>
<dbReference type="GO" id="GO:0005975">
    <property type="term" value="P:carbohydrate metabolic process"/>
    <property type="evidence" value="ECO:0007669"/>
    <property type="project" value="InterPro"/>
</dbReference>
<evidence type="ECO:0000256" key="8">
    <source>
        <dbReference type="ARBA" id="ARBA00023277"/>
    </source>
</evidence>
<dbReference type="PANTHER" id="PTHR42655">
    <property type="entry name" value="GLYCOGEN PHOSPHORYLASE"/>
    <property type="match status" value="1"/>
</dbReference>
<dbReference type="EMBL" id="MFJK01000007">
    <property type="protein sequence ID" value="OGG19428.1"/>
    <property type="molecule type" value="Genomic_DNA"/>
</dbReference>
<comment type="function">
    <text evidence="9">Phosphorylase is an important allosteric enzyme in carbohydrate metabolism. Enzymes from different sources differ in their regulatory mechanisms and in their natural substrates. However, all known phosphorylases share catalytic and structural properties.</text>
</comment>
<dbReference type="AlphaFoldDB" id="A0A1F6A3W5"/>
<keyword evidence="8" id="KW-0119">Carbohydrate metabolism</keyword>
<protein>
    <recommendedName>
        <fullName evidence="4">glycogen phosphorylase</fullName>
        <ecNumber evidence="4">2.4.1.1</ecNumber>
    </recommendedName>
</protein>
<sequence>MPESLPKSSLVASKPWPDPNQKIVAFFSLEYAVENDFPIYAGGLGVLAGDIVLDASHLGTNLAAFGLFYCHGFHAHIDASTSCLSPATFGFQPLSLDGRRPAKFSCPLDDHEVWFQVWFKDYPSTRLFLLDTNLSDNSEVDQKITEDLYDSDPQTMLKQQVLLGFGSIKILRSQNLSPAVYHLNEGHTAFTILALAQDYLTKNPTSSLTTALESVSSSIVATKHTILTGGGLHLEKDKLQSVLGSFLSSTHISLDDLFAQGTHPSHPTTFSTTNFLLRFSTRTSGVSLAHALSEKKIHPHSELIPITNGVNQSRWQAVPHMSALNDSDLWAAHKKNKQLMIDYLQGQSGQSLDPTILTVVWARRFTSYKRPDLLFNNLDELTNMTKLLPAVQFVIAGQTNPADAEGNELAERIKRNLEEKQLQPRILFLTTYNLTLAQKLVSGADIWLNTPIPGLEASGTSGMKSALNGALQFTTNDGWAQEVNWDSFGWILPEENIGTRLYAILEQQIIPIYYKINQDGLPEEWLTKMRQTISLVEQNFTTARLLENYRKKLYLI</sequence>
<organism evidence="10 11">
    <name type="scientific">Candidatus Gottesmanbacteria bacterium RIFCSPHIGHO2_01_FULL_47_48</name>
    <dbReference type="NCBI Taxonomy" id="1798381"/>
    <lineage>
        <taxon>Bacteria</taxon>
        <taxon>Candidatus Gottesmaniibacteriota</taxon>
    </lineage>
</organism>
<accession>A0A1F6A3W5</accession>
<dbReference type="GO" id="GO:0030170">
    <property type="term" value="F:pyridoxal phosphate binding"/>
    <property type="evidence" value="ECO:0007669"/>
    <property type="project" value="InterPro"/>
</dbReference>
<proteinExistence type="inferred from homology"/>
<evidence type="ECO:0000256" key="2">
    <source>
        <dbReference type="ARBA" id="ARBA00001933"/>
    </source>
</evidence>
<keyword evidence="7" id="KW-0663">Pyridoxal phosphate</keyword>
<dbReference type="STRING" id="1798381.A2721_02780"/>
<dbReference type="Proteomes" id="UP000177871">
    <property type="component" value="Unassembled WGS sequence"/>
</dbReference>
<evidence type="ECO:0000313" key="11">
    <source>
        <dbReference type="Proteomes" id="UP000177871"/>
    </source>
</evidence>
<comment type="similarity">
    <text evidence="3">Belongs to the glycogen phosphorylase family.</text>
</comment>
<keyword evidence="5" id="KW-0328">Glycosyltransferase</keyword>
<name>A0A1F6A3W5_9BACT</name>
<dbReference type="InterPro" id="IPR035090">
    <property type="entry name" value="Pyridoxal_P_attach_site"/>
</dbReference>
<gene>
    <name evidence="10" type="ORF">A2721_02780</name>
</gene>
<dbReference type="InterPro" id="IPR011834">
    <property type="entry name" value="Agluc_phsphrylas"/>
</dbReference>
<evidence type="ECO:0000256" key="9">
    <source>
        <dbReference type="ARBA" id="ARBA00025174"/>
    </source>
</evidence>
<evidence type="ECO:0000256" key="4">
    <source>
        <dbReference type="ARBA" id="ARBA00012591"/>
    </source>
</evidence>
<dbReference type="Pfam" id="PF00343">
    <property type="entry name" value="Phosphorylase"/>
    <property type="match status" value="1"/>
</dbReference>
<keyword evidence="6" id="KW-0808">Transferase</keyword>
<dbReference type="InterPro" id="IPR000811">
    <property type="entry name" value="Glyco_trans_35"/>
</dbReference>
<evidence type="ECO:0000256" key="3">
    <source>
        <dbReference type="ARBA" id="ARBA00006047"/>
    </source>
</evidence>
<comment type="cofactor">
    <cofactor evidence="2">
        <name>pyridoxal 5'-phosphate</name>
        <dbReference type="ChEBI" id="CHEBI:597326"/>
    </cofactor>
</comment>
<evidence type="ECO:0000256" key="6">
    <source>
        <dbReference type="ARBA" id="ARBA00022679"/>
    </source>
</evidence>
<dbReference type="NCBIfam" id="TIGR02094">
    <property type="entry name" value="more_P_ylases"/>
    <property type="match status" value="1"/>
</dbReference>
<dbReference type="EC" id="2.4.1.1" evidence="4"/>
<evidence type="ECO:0000256" key="7">
    <source>
        <dbReference type="ARBA" id="ARBA00022898"/>
    </source>
</evidence>
<dbReference type="PANTHER" id="PTHR42655:SF1">
    <property type="entry name" value="GLYCOGEN PHOSPHORYLASE"/>
    <property type="match status" value="1"/>
</dbReference>
<evidence type="ECO:0000256" key="1">
    <source>
        <dbReference type="ARBA" id="ARBA00001275"/>
    </source>
</evidence>
<comment type="caution">
    <text evidence="10">The sequence shown here is derived from an EMBL/GenBank/DDBJ whole genome shotgun (WGS) entry which is preliminary data.</text>
</comment>
<evidence type="ECO:0000313" key="10">
    <source>
        <dbReference type="EMBL" id="OGG19428.1"/>
    </source>
</evidence>
<reference evidence="10 11" key="1">
    <citation type="journal article" date="2016" name="Nat. Commun.">
        <title>Thousands of microbial genomes shed light on interconnected biogeochemical processes in an aquifer system.</title>
        <authorList>
            <person name="Anantharaman K."/>
            <person name="Brown C.T."/>
            <person name="Hug L.A."/>
            <person name="Sharon I."/>
            <person name="Castelle C.J."/>
            <person name="Probst A.J."/>
            <person name="Thomas B.C."/>
            <person name="Singh A."/>
            <person name="Wilkins M.J."/>
            <person name="Karaoz U."/>
            <person name="Brodie E.L."/>
            <person name="Williams K.H."/>
            <person name="Hubbard S.S."/>
            <person name="Banfield J.F."/>
        </authorList>
    </citation>
    <scope>NUCLEOTIDE SEQUENCE [LARGE SCALE GENOMIC DNA]</scope>
</reference>
<dbReference type="InterPro" id="IPR052182">
    <property type="entry name" value="Glycogen/Maltodextrin_Phosph"/>
</dbReference>
<dbReference type="GO" id="GO:0008184">
    <property type="term" value="F:glycogen phosphorylase activity"/>
    <property type="evidence" value="ECO:0007669"/>
    <property type="project" value="InterPro"/>
</dbReference>
<dbReference type="SUPFAM" id="SSF53756">
    <property type="entry name" value="UDP-Glycosyltransferase/glycogen phosphorylase"/>
    <property type="match status" value="1"/>
</dbReference>
<dbReference type="Gene3D" id="3.40.50.2000">
    <property type="entry name" value="Glycogen Phosphorylase B"/>
    <property type="match status" value="2"/>
</dbReference>